<comment type="caution">
    <text evidence="8">The sequence shown here is derived from an EMBL/GenBank/DDBJ whole genome shotgun (WGS) entry which is preliminary data.</text>
</comment>
<dbReference type="PANTHER" id="PTHR30288:SF0">
    <property type="entry name" value="FLAGELLAR HOOK-ASSOCIATED PROTEIN 2"/>
    <property type="match status" value="1"/>
</dbReference>
<evidence type="ECO:0000256" key="4">
    <source>
        <dbReference type="ARBA" id="ARBA00023143"/>
    </source>
</evidence>
<organism evidence="8 9">
    <name type="scientific">Arthrobacter pityocampae</name>
    <dbReference type="NCBI Taxonomy" id="547334"/>
    <lineage>
        <taxon>Bacteria</taxon>
        <taxon>Bacillati</taxon>
        <taxon>Actinomycetota</taxon>
        <taxon>Actinomycetes</taxon>
        <taxon>Micrococcales</taxon>
        <taxon>Micrococcaceae</taxon>
        <taxon>Arthrobacter</taxon>
    </lineage>
</organism>
<dbReference type="InterPro" id="IPR010809">
    <property type="entry name" value="FliD_C"/>
</dbReference>
<evidence type="ECO:0000259" key="6">
    <source>
        <dbReference type="Pfam" id="PF02465"/>
    </source>
</evidence>
<evidence type="ECO:0000256" key="1">
    <source>
        <dbReference type="ARBA" id="ARBA00009764"/>
    </source>
</evidence>
<gene>
    <name evidence="8" type="ORF">C4K88_14275</name>
</gene>
<dbReference type="OrthoDB" id="5241527at2"/>
<dbReference type="PANTHER" id="PTHR30288">
    <property type="entry name" value="FLAGELLAR CAP/ASSEMBLY PROTEIN FLID"/>
    <property type="match status" value="1"/>
</dbReference>
<dbReference type="Gene3D" id="1.20.5.340">
    <property type="match status" value="1"/>
</dbReference>
<feature type="domain" description="Flagellar hook-associated protein 2 C-terminal" evidence="7">
    <location>
        <begin position="216"/>
        <end position="440"/>
    </location>
</feature>
<dbReference type="GO" id="GO:0071973">
    <property type="term" value="P:bacterial-type flagellum-dependent cell motility"/>
    <property type="evidence" value="ECO:0007669"/>
    <property type="project" value="TreeGrafter"/>
</dbReference>
<evidence type="ECO:0000256" key="5">
    <source>
        <dbReference type="RuleBase" id="RU362066"/>
    </source>
</evidence>
<dbReference type="InterPro" id="IPR003481">
    <property type="entry name" value="FliD_N"/>
</dbReference>
<dbReference type="RefSeq" id="WP_104122312.1">
    <property type="nucleotide sequence ID" value="NZ_PRKW01000006.1"/>
</dbReference>
<dbReference type="Pfam" id="PF07195">
    <property type="entry name" value="FliD_C"/>
    <property type="match status" value="1"/>
</dbReference>
<dbReference type="AlphaFoldDB" id="A0A2S5IUC1"/>
<dbReference type="Pfam" id="PF02465">
    <property type="entry name" value="FliD_N"/>
    <property type="match status" value="1"/>
</dbReference>
<keyword evidence="3" id="KW-0175">Coiled coil</keyword>
<evidence type="ECO:0000313" key="9">
    <source>
        <dbReference type="Proteomes" id="UP000239297"/>
    </source>
</evidence>
<sequence length="458" mass="47301">MAFSIDGIASGLDTTNMINQLMQLEARPQTLLKAKATSTQGFVTALQQLNTRLSSLTELATKTAKPLALDLYKVASSSDAATATATSSAGAGTVDFTVKQLASSQSSVTGAMSVFSPAASTLTLRAKDGTTTEIATTGTLDDVVARVNKADVGITATKVSTGTDAAGVQQYRLQFTAQEPGAEHAFEVFRGTAADVTAGTATDLFTEPGAATVRAAQDAEVVLWGGTAAEQIVASSSNTFADILPGVSVTVAKTTTEPVSVTVSRDTEATTTKAKELVEALRGVFSFVETNTKVTPGATASAAPTSGRFTGDSAVRGITQSILTAATAPINGKSTSELGITLTRSGTVEFDADKFAAALAKDPAAVKDALTQLSTRIADAGKAASDKYDGELTRRITSQESTVRSLNDQVSGWDTRLEKRRATLERTYSALEVQLSQLQSQGDWLSSQLAGLPTGSGL</sequence>
<accession>A0A2S5IUC1</accession>
<keyword evidence="4 5" id="KW-0975">Bacterial flagellum</keyword>
<feature type="domain" description="Flagellar hook-associated protein 2 N-terminal" evidence="6">
    <location>
        <begin position="10"/>
        <end position="105"/>
    </location>
</feature>
<evidence type="ECO:0000313" key="8">
    <source>
        <dbReference type="EMBL" id="PPB48145.1"/>
    </source>
</evidence>
<dbReference type="InterPro" id="IPR040026">
    <property type="entry name" value="FliD"/>
</dbReference>
<dbReference type="GO" id="GO:0009424">
    <property type="term" value="C:bacterial-type flagellum hook"/>
    <property type="evidence" value="ECO:0007669"/>
    <property type="project" value="UniProtKB-UniRule"/>
</dbReference>
<dbReference type="GO" id="GO:0005576">
    <property type="term" value="C:extracellular region"/>
    <property type="evidence" value="ECO:0007669"/>
    <property type="project" value="UniProtKB-SubCell"/>
</dbReference>
<proteinExistence type="inferred from homology"/>
<evidence type="ECO:0000256" key="3">
    <source>
        <dbReference type="ARBA" id="ARBA00023054"/>
    </source>
</evidence>
<dbReference type="GO" id="GO:0007155">
    <property type="term" value="P:cell adhesion"/>
    <property type="evidence" value="ECO:0007669"/>
    <property type="project" value="InterPro"/>
</dbReference>
<keyword evidence="5" id="KW-0964">Secreted</keyword>
<dbReference type="GO" id="GO:0009421">
    <property type="term" value="C:bacterial-type flagellum filament cap"/>
    <property type="evidence" value="ECO:0007669"/>
    <property type="project" value="InterPro"/>
</dbReference>
<evidence type="ECO:0000256" key="2">
    <source>
        <dbReference type="ARBA" id="ARBA00011255"/>
    </source>
</evidence>
<dbReference type="EMBL" id="PRKW01000006">
    <property type="protein sequence ID" value="PPB48145.1"/>
    <property type="molecule type" value="Genomic_DNA"/>
</dbReference>
<keyword evidence="9" id="KW-1185">Reference proteome</keyword>
<dbReference type="Proteomes" id="UP000239297">
    <property type="component" value="Unassembled WGS sequence"/>
</dbReference>
<comment type="subcellular location">
    <subcellularLocation>
        <location evidence="5">Secreted</location>
    </subcellularLocation>
    <subcellularLocation>
        <location evidence="5">Bacterial flagellum</location>
    </subcellularLocation>
</comment>
<reference evidence="8 9" key="1">
    <citation type="journal article" date="2014" name="Int. J. Syst. Evol. Microbiol.">
        <title>Arthrobacter pityocampae sp. nov., isolated from Thaumetopoea pityocampa (Lep., Thaumetopoeidae).</title>
        <authorList>
            <person name="Ince I.A."/>
            <person name="Demirbag Z."/>
            <person name="Kati H."/>
        </authorList>
    </citation>
    <scope>NUCLEOTIDE SEQUENCE [LARGE SCALE GENOMIC DNA]</scope>
    <source>
        <strain evidence="8 9">Tp2</strain>
    </source>
</reference>
<evidence type="ECO:0000259" key="7">
    <source>
        <dbReference type="Pfam" id="PF07195"/>
    </source>
</evidence>
<name>A0A2S5IUC1_9MICC</name>
<comment type="function">
    <text evidence="5">Required for morphogenesis and for the elongation of the flagellar filament by facilitating polymerization of the flagellin monomers at the tip of growing filament. Forms a capping structure, which prevents flagellin subunits (transported through the central channel of the flagellum) from leaking out without polymerization at the distal end.</text>
</comment>
<comment type="similarity">
    <text evidence="1 5">Belongs to the FliD family.</text>
</comment>
<comment type="subunit">
    <text evidence="2 5">Homopentamer.</text>
</comment>
<protein>
    <recommendedName>
        <fullName evidence="5">Flagellar hook-associated protein 2</fullName>
        <shortName evidence="5">HAP2</shortName>
    </recommendedName>
    <alternativeName>
        <fullName evidence="5">Flagellar cap protein</fullName>
    </alternativeName>
</protein>